<dbReference type="GO" id="GO:0009289">
    <property type="term" value="C:pilus"/>
    <property type="evidence" value="ECO:0007669"/>
    <property type="project" value="UniProtKB-SubCell"/>
</dbReference>
<feature type="chain" id="PRO_5015531949" description="MrkD-like receptor binding domain-containing protein" evidence="5">
    <location>
        <begin position="22"/>
        <end position="359"/>
    </location>
</feature>
<dbReference type="Gene3D" id="2.60.40.1090">
    <property type="entry name" value="Fimbrial-type adhesion domain"/>
    <property type="match status" value="1"/>
</dbReference>
<sequence length="359" mass="37899">MKSFFYICIMLFGLFLKPAMATCAFTSDSPIQKEVIASIPLSVGNITAGAEIPNGTVLYRQTYRPGYSNAATSCTDRIYDTQFLYTSTPKPLSSWNGSPYGGKVYETGVPGIGVAFWRSGDAFPKVFGGGCSGSSNCIIANGLLTWDISLIKIGNITPGTILGSNLPCMNESLGNVNSPVSLLKACFSGTINVVSRTCTTPDVTVNMSKHDISVFRATGSTTEWVDASIKLTDCPVFYGTADDGDKNSWSENGTISIGAVTANKLGVTLTPNTSVLQSSNGVFALSESADSASGIGIQLAYGTSASQTPVTFLQEKRYTMTLGSSGSVNIPLVARYIQTESRAQPGKANSAVTFLISYY</sequence>
<dbReference type="Pfam" id="PF22003">
    <property type="entry name" value="MrkDrd"/>
    <property type="match status" value="1"/>
</dbReference>
<dbReference type="PANTHER" id="PTHR33420">
    <property type="entry name" value="FIMBRIAL SUBUNIT ELFA-RELATED"/>
    <property type="match status" value="1"/>
</dbReference>
<evidence type="ECO:0000313" key="7">
    <source>
        <dbReference type="EMBL" id="PTM35548.1"/>
    </source>
</evidence>
<keyword evidence="4" id="KW-0281">Fimbrium</keyword>
<protein>
    <recommendedName>
        <fullName evidence="6">MrkD-like receptor binding domain-containing protein</fullName>
    </recommendedName>
</protein>
<evidence type="ECO:0000256" key="5">
    <source>
        <dbReference type="SAM" id="SignalP"/>
    </source>
</evidence>
<evidence type="ECO:0000259" key="6">
    <source>
        <dbReference type="Pfam" id="PF22003"/>
    </source>
</evidence>
<dbReference type="PANTHER" id="PTHR33420:SF3">
    <property type="entry name" value="FIMBRIAL SUBUNIT ELFA"/>
    <property type="match status" value="1"/>
</dbReference>
<evidence type="ECO:0000256" key="4">
    <source>
        <dbReference type="ARBA" id="ARBA00023263"/>
    </source>
</evidence>
<organism evidence="7 8">
    <name type="scientific">Enterobacter cloacae</name>
    <dbReference type="NCBI Taxonomy" id="550"/>
    <lineage>
        <taxon>Bacteria</taxon>
        <taxon>Pseudomonadati</taxon>
        <taxon>Pseudomonadota</taxon>
        <taxon>Gammaproteobacteria</taxon>
        <taxon>Enterobacterales</taxon>
        <taxon>Enterobacteriaceae</taxon>
        <taxon>Enterobacter</taxon>
        <taxon>Enterobacter cloacae complex</taxon>
    </lineage>
</organism>
<dbReference type="GO" id="GO:0043709">
    <property type="term" value="P:cell adhesion involved in single-species biofilm formation"/>
    <property type="evidence" value="ECO:0007669"/>
    <property type="project" value="TreeGrafter"/>
</dbReference>
<feature type="signal peptide" evidence="5">
    <location>
        <begin position="1"/>
        <end position="21"/>
    </location>
</feature>
<dbReference type="InterPro" id="IPR050263">
    <property type="entry name" value="Bact_Fimbrial_Adh_Pro"/>
</dbReference>
<dbReference type="OrthoDB" id="6580839at2"/>
<dbReference type="AlphaFoldDB" id="A0A2T4Y048"/>
<name>A0A2T4Y048_ENTCL</name>
<evidence type="ECO:0000256" key="1">
    <source>
        <dbReference type="ARBA" id="ARBA00004561"/>
    </source>
</evidence>
<dbReference type="Proteomes" id="UP000241614">
    <property type="component" value="Unassembled WGS sequence"/>
</dbReference>
<dbReference type="EMBL" id="PZPP01000013">
    <property type="protein sequence ID" value="PTM35548.1"/>
    <property type="molecule type" value="Genomic_DNA"/>
</dbReference>
<dbReference type="Gene3D" id="2.60.40.3310">
    <property type="match status" value="1"/>
</dbReference>
<dbReference type="InterPro" id="IPR036937">
    <property type="entry name" value="Adhesion_dom_fimbrial_sf"/>
</dbReference>
<feature type="domain" description="MrkD-like receptor binding" evidence="6">
    <location>
        <begin position="39"/>
        <end position="157"/>
    </location>
</feature>
<dbReference type="InterPro" id="IPR008966">
    <property type="entry name" value="Adhesion_dom_sf"/>
</dbReference>
<proteinExistence type="inferred from homology"/>
<evidence type="ECO:0000256" key="2">
    <source>
        <dbReference type="ARBA" id="ARBA00006671"/>
    </source>
</evidence>
<dbReference type="RefSeq" id="WP_108090318.1">
    <property type="nucleotide sequence ID" value="NZ_PZPP01000013.1"/>
</dbReference>
<keyword evidence="3 5" id="KW-0732">Signal</keyword>
<dbReference type="SUPFAM" id="SSF49401">
    <property type="entry name" value="Bacterial adhesins"/>
    <property type="match status" value="1"/>
</dbReference>
<evidence type="ECO:0000256" key="3">
    <source>
        <dbReference type="ARBA" id="ARBA00022729"/>
    </source>
</evidence>
<reference evidence="7 8" key="1">
    <citation type="submission" date="2018-04" db="EMBL/GenBank/DDBJ databases">
        <title>Genome sequencing reveals highly heavy metal resistance and biotechnology application of the novel Enterobacter cloacae amazonensis isolated from wastewater river in Manaus - Amazonas.</title>
        <authorList>
            <person name="Astolfi M.C.T."/>
            <person name="Carvalho E.B.D.S."/>
            <person name="Lacerda L.B."/>
            <person name="Pinto M.V."/>
            <person name="Nogueira V.B."/>
            <person name="Barros A.M."/>
            <person name="Astolfi-Filho S."/>
        </authorList>
    </citation>
    <scope>NUCLEOTIDE SEQUENCE [LARGE SCALE GENOMIC DNA]</scope>
    <source>
        <strain evidence="8">amazonensis</strain>
    </source>
</reference>
<comment type="caution">
    <text evidence="7">The sequence shown here is derived from an EMBL/GenBank/DDBJ whole genome shotgun (WGS) entry which is preliminary data.</text>
</comment>
<evidence type="ECO:0000313" key="8">
    <source>
        <dbReference type="Proteomes" id="UP000241614"/>
    </source>
</evidence>
<comment type="subcellular location">
    <subcellularLocation>
        <location evidence="1">Fimbrium</location>
    </subcellularLocation>
</comment>
<accession>A0A2T4Y048</accession>
<comment type="similarity">
    <text evidence="2">Belongs to the fimbrial protein family.</text>
</comment>
<dbReference type="InterPro" id="IPR054160">
    <property type="entry name" value="MrkD_recept-bd"/>
</dbReference>
<gene>
    <name evidence="7" type="ORF">DA103_11625</name>
</gene>